<proteinExistence type="predicted"/>
<accession>A0ACC1NNC0</accession>
<organism evidence="1 2">
    <name type="scientific">Zarea fungicola</name>
    <dbReference type="NCBI Taxonomy" id="93591"/>
    <lineage>
        <taxon>Eukaryota</taxon>
        <taxon>Fungi</taxon>
        <taxon>Dikarya</taxon>
        <taxon>Ascomycota</taxon>
        <taxon>Pezizomycotina</taxon>
        <taxon>Sordariomycetes</taxon>
        <taxon>Hypocreomycetidae</taxon>
        <taxon>Hypocreales</taxon>
        <taxon>Cordycipitaceae</taxon>
        <taxon>Zarea</taxon>
    </lineage>
</organism>
<reference evidence="1" key="1">
    <citation type="submission" date="2022-08" db="EMBL/GenBank/DDBJ databases">
        <title>Genome Sequence of Lecanicillium fungicola.</title>
        <authorList>
            <person name="Buettner E."/>
        </authorList>
    </citation>
    <scope>NUCLEOTIDE SEQUENCE</scope>
    <source>
        <strain evidence="1">Babe33</strain>
    </source>
</reference>
<protein>
    <submittedName>
        <fullName evidence="1">Uncharacterized protein</fullName>
    </submittedName>
</protein>
<sequence length="214" mass="23086">MAANPFLLAADNNPSLLPLLRENPGIAKSQDEHGYSLVHAAASYNHLDLLRSLITEFKVDVNIKDEDDETALFVVETVDAAKALVELGVDVQHKGLEGFTAAEKLAAEGDFPDVSSYLNSVSPAQAAQQATSSVGAQPVGIQSPPDGMHVTFGTMNENDVPAEVDLEFQRRIEEFAQRDDFNTPEGQADLRKLVEEAIADQGLSDGRSPKSRRA</sequence>
<dbReference type="EMBL" id="JANJQO010000170">
    <property type="protein sequence ID" value="KAJ2980827.1"/>
    <property type="molecule type" value="Genomic_DNA"/>
</dbReference>
<keyword evidence="2" id="KW-1185">Reference proteome</keyword>
<comment type="caution">
    <text evidence="1">The sequence shown here is derived from an EMBL/GenBank/DDBJ whole genome shotgun (WGS) entry which is preliminary data.</text>
</comment>
<dbReference type="Proteomes" id="UP001143910">
    <property type="component" value="Unassembled WGS sequence"/>
</dbReference>
<evidence type="ECO:0000313" key="2">
    <source>
        <dbReference type="Proteomes" id="UP001143910"/>
    </source>
</evidence>
<evidence type="ECO:0000313" key="1">
    <source>
        <dbReference type="EMBL" id="KAJ2980827.1"/>
    </source>
</evidence>
<gene>
    <name evidence="1" type="ORF">NQ176_g2403</name>
</gene>
<name>A0ACC1NNC0_9HYPO</name>